<dbReference type="EnsemblPlants" id="MELO3C019452.2.1">
    <property type="protein sequence ID" value="MELO3C019452.2.1"/>
    <property type="gene ID" value="MELO3C019452.2"/>
</dbReference>
<dbReference type="KEGG" id="cmo:103496110"/>
<dbReference type="AlphaFoldDB" id="A0A1S3C325"/>
<reference evidence="4" key="2">
    <citation type="submission" date="2025-04" db="UniProtKB">
        <authorList>
            <consortium name="RefSeq"/>
        </authorList>
    </citation>
    <scope>IDENTIFICATION</scope>
</reference>
<proteinExistence type="predicted"/>
<dbReference type="OrthoDB" id="1661488at2759"/>
<dbReference type="RefSeq" id="XP_008456067.1">
    <property type="nucleotide sequence ID" value="XM_008457845.2"/>
</dbReference>
<evidence type="ECO:0000313" key="2">
    <source>
        <dbReference type="EnsemblPlants" id="MELO3C019452.2.1"/>
    </source>
</evidence>
<dbReference type="GeneID" id="103496110"/>
<accession>A0A1S3C325</accession>
<feature type="coiled-coil region" evidence="1">
    <location>
        <begin position="312"/>
        <end position="357"/>
    </location>
</feature>
<evidence type="ECO:0000256" key="1">
    <source>
        <dbReference type="SAM" id="Coils"/>
    </source>
</evidence>
<name>A0A1S3C325_CUCME</name>
<keyword evidence="1" id="KW-0175">Coiled coil</keyword>
<gene>
    <name evidence="4" type="primary">LOC103496110</name>
    <name evidence="2" type="synonym">103496110</name>
</gene>
<dbReference type="Gramene" id="MELO3C019452.2.1">
    <property type="protein sequence ID" value="MELO3C019452.2.1"/>
    <property type="gene ID" value="MELO3C019452.2"/>
</dbReference>
<dbReference type="InParanoid" id="A0A1S3C325"/>
<evidence type="ECO:0000313" key="4">
    <source>
        <dbReference type="RefSeq" id="XP_008456067.1"/>
    </source>
</evidence>
<dbReference type="PANTHER" id="PTHR31509">
    <property type="entry name" value="BPS1-LIKE PROTEIN"/>
    <property type="match status" value="1"/>
</dbReference>
<organism evidence="3 4">
    <name type="scientific">Cucumis melo</name>
    <name type="common">Muskmelon</name>
    <dbReference type="NCBI Taxonomy" id="3656"/>
    <lineage>
        <taxon>Eukaryota</taxon>
        <taxon>Viridiplantae</taxon>
        <taxon>Streptophyta</taxon>
        <taxon>Embryophyta</taxon>
        <taxon>Tracheophyta</taxon>
        <taxon>Spermatophyta</taxon>
        <taxon>Magnoliopsida</taxon>
        <taxon>eudicotyledons</taxon>
        <taxon>Gunneridae</taxon>
        <taxon>Pentapetalae</taxon>
        <taxon>rosids</taxon>
        <taxon>fabids</taxon>
        <taxon>Cucurbitales</taxon>
        <taxon>Cucurbitaceae</taxon>
        <taxon>Benincaseae</taxon>
        <taxon>Cucumis</taxon>
    </lineage>
</organism>
<protein>
    <submittedName>
        <fullName evidence="4">Uncharacterized protein LOC103496110</fullName>
    </submittedName>
</protein>
<dbReference type="eggNOG" id="ENOG502QQNX">
    <property type="taxonomic scope" value="Eukaryota"/>
</dbReference>
<evidence type="ECO:0000313" key="3">
    <source>
        <dbReference type="Proteomes" id="UP001652600"/>
    </source>
</evidence>
<reference evidence="2" key="1">
    <citation type="submission" date="2023-03" db="UniProtKB">
        <authorList>
            <consortium name="EnsemblPlants"/>
        </authorList>
    </citation>
    <scope>IDENTIFICATION</scope>
</reference>
<sequence>MITPNKPILLSLSYIPSHIKLSSFPPLFSSSSSSHHSYTLSSQMATSSSSSSSSCTATSLHGFYHFLSHELDDLDHAFLSSDFMSLHFLQKVLSLLRTLHSQLIQLGQRLHLPVGGKWLDEYMDESSRLWEASQVLKSGISRMEVFHVEASAIASSLQDPHFLRFNPRASRRVLRAITDFERNVFGLEEENRSLMNTRIPPLSLLCFNGGSSMSTGMGSTSKLNAFNGFRGVLHAVKNISSLLLMILLCGLVYCWPESSFHGSNGIENEEDQHQRTMFSSSFVASMERLKQRVANEIERVDVQPVGILLFEFREAKAAMEGLKVELEKGLEEDEEEEEEEEEEKVEIEEKIERLNSWFGSLRIGVDAIIGQLDDFFDEIVEGRKKLLDMCTHNR</sequence>
<dbReference type="SMR" id="A0A1S3C325"/>
<dbReference type="Proteomes" id="UP001652600">
    <property type="component" value="Chromosome 6"/>
</dbReference>
<keyword evidence="3" id="KW-1185">Reference proteome</keyword>